<dbReference type="PANTHER" id="PTHR13416:SF2">
    <property type="entry name" value="TRANSMEMBRANE PROTEIN 43"/>
    <property type="match status" value="1"/>
</dbReference>
<evidence type="ECO:0000256" key="7">
    <source>
        <dbReference type="SAM" id="Phobius"/>
    </source>
</evidence>
<dbReference type="InterPro" id="IPR012430">
    <property type="entry name" value="TMEM43_fam"/>
</dbReference>
<evidence type="ECO:0000313" key="9">
    <source>
        <dbReference type="Proteomes" id="UP000826725"/>
    </source>
</evidence>
<name>A0A8D5FWA4_9BACT</name>
<keyword evidence="5 7" id="KW-1133">Transmembrane helix</keyword>
<comment type="subcellular location">
    <subcellularLocation>
        <location evidence="1">Endomembrane system</location>
        <topology evidence="1">Multi-pass membrane protein</topology>
    </subcellularLocation>
    <subcellularLocation>
        <location evidence="2">Endoplasmic reticulum membrane</location>
    </subcellularLocation>
</comment>
<dbReference type="KEGG" id="dbk:DGMP_32090"/>
<keyword evidence="4" id="KW-0256">Endoplasmic reticulum</keyword>
<keyword evidence="6 7" id="KW-0472">Membrane</keyword>
<dbReference type="EMBL" id="AP024086">
    <property type="protein sequence ID" value="BCL62516.1"/>
    <property type="molecule type" value="Genomic_DNA"/>
</dbReference>
<evidence type="ECO:0000256" key="6">
    <source>
        <dbReference type="ARBA" id="ARBA00023136"/>
    </source>
</evidence>
<evidence type="ECO:0000256" key="4">
    <source>
        <dbReference type="ARBA" id="ARBA00022824"/>
    </source>
</evidence>
<feature type="transmembrane region" description="Helical" evidence="7">
    <location>
        <begin position="291"/>
        <end position="314"/>
    </location>
</feature>
<dbReference type="Pfam" id="PF07787">
    <property type="entry name" value="TMEM43"/>
    <property type="match status" value="1"/>
</dbReference>
<organism evidence="8 9">
    <name type="scientific">Desulfomarina profundi</name>
    <dbReference type="NCBI Taxonomy" id="2772557"/>
    <lineage>
        <taxon>Bacteria</taxon>
        <taxon>Pseudomonadati</taxon>
        <taxon>Thermodesulfobacteriota</taxon>
        <taxon>Desulfobulbia</taxon>
        <taxon>Desulfobulbales</taxon>
        <taxon>Desulfobulbaceae</taxon>
        <taxon>Desulfomarina</taxon>
    </lineage>
</organism>
<dbReference type="AlphaFoldDB" id="A0A8D5FWA4"/>
<dbReference type="RefSeq" id="WP_228854867.1">
    <property type="nucleotide sequence ID" value="NZ_AP024086.1"/>
</dbReference>
<keyword evidence="3 7" id="KW-0812">Transmembrane</keyword>
<proteinExistence type="predicted"/>
<feature type="transmembrane region" description="Helical" evidence="7">
    <location>
        <begin position="326"/>
        <end position="350"/>
    </location>
</feature>
<dbReference type="PANTHER" id="PTHR13416">
    <property type="match status" value="1"/>
</dbReference>
<accession>A0A8D5FWA4</accession>
<feature type="transmembrane region" description="Helical" evidence="7">
    <location>
        <begin position="21"/>
        <end position="41"/>
    </location>
</feature>
<evidence type="ECO:0000313" key="8">
    <source>
        <dbReference type="EMBL" id="BCL62516.1"/>
    </source>
</evidence>
<dbReference type="GO" id="GO:0012505">
    <property type="term" value="C:endomembrane system"/>
    <property type="evidence" value="ECO:0007669"/>
    <property type="project" value="UniProtKB-SubCell"/>
</dbReference>
<feature type="transmembrane region" description="Helical" evidence="7">
    <location>
        <begin position="356"/>
        <end position="373"/>
    </location>
</feature>
<protein>
    <submittedName>
        <fullName evidence="8">Uncharacterized protein</fullName>
    </submittedName>
</protein>
<keyword evidence="9" id="KW-1185">Reference proteome</keyword>
<evidence type="ECO:0000256" key="2">
    <source>
        <dbReference type="ARBA" id="ARBA00004586"/>
    </source>
</evidence>
<evidence type="ECO:0000256" key="3">
    <source>
        <dbReference type="ARBA" id="ARBA00022692"/>
    </source>
</evidence>
<gene>
    <name evidence="8" type="ORF">DGMP_32090</name>
</gene>
<dbReference type="Proteomes" id="UP000826725">
    <property type="component" value="Chromosome"/>
</dbReference>
<dbReference type="GO" id="GO:0006629">
    <property type="term" value="P:lipid metabolic process"/>
    <property type="evidence" value="ECO:0007669"/>
    <property type="project" value="TreeGrafter"/>
</dbReference>
<reference evidence="8" key="1">
    <citation type="submission" date="2020-09" db="EMBL/GenBank/DDBJ databases">
        <title>Desulfogranum mesoprofundum gen. nov., sp. nov., a novel mesophilic, sulfate-reducing chemolithoautotroph isolated from a deep-sea hydrothermal vent chimney in the Suiyo Seamount.</title>
        <authorList>
            <person name="Hashimoto Y."/>
            <person name="Nakagawa S."/>
        </authorList>
    </citation>
    <scope>NUCLEOTIDE SEQUENCE</scope>
    <source>
        <strain evidence="8">KT2</strain>
    </source>
</reference>
<dbReference type="GO" id="GO:0071763">
    <property type="term" value="P:nuclear membrane organization"/>
    <property type="evidence" value="ECO:0007669"/>
    <property type="project" value="TreeGrafter"/>
</dbReference>
<sequence>MGKDTFSITTEKSWFSRIGNAFKGILAGILMVLLSLGLLFWNEGRAVERYKTLVEGGGKVLSIDRDHVSPENDGKLVHISGKPETEEVLTDPDFGVSASAIKLIRHVEMYQWQESRRTKKKKKLGGGEETVTTYSYSQEWSGRLIDSRGFQQQNGHENPETMVYRPKTVMASHVRLGAFTLPQSLLTRLGNKVPFTVPADAEPKGTAAGSIRQGNGFYLGGDPSHPEIGDMRISFSVVLPTEISIVARQTGSTFKPYHTVAGGNIELLETGIHTADSMFSKARQSNTILTWMLRFAGFFLMTVGLSMILSPLVVLADVVPMIGSIIGAGTTVIAALFSAVLSCVTIGIAWLFYRPMLGFTVLGAAFLIGVLLFRRIRGSEPVMPPPVPPEEPPPVP</sequence>
<evidence type="ECO:0000256" key="1">
    <source>
        <dbReference type="ARBA" id="ARBA00004127"/>
    </source>
</evidence>
<evidence type="ECO:0000256" key="5">
    <source>
        <dbReference type="ARBA" id="ARBA00022989"/>
    </source>
</evidence>